<protein>
    <recommendedName>
        <fullName evidence="4">Membrane transport protein MMPL domain-containing protein</fullName>
    </recommendedName>
</protein>
<accession>A0ABQ1D0N0</accession>
<dbReference type="EMBL" id="BLLO01000010">
    <property type="protein sequence ID" value="GFH75941.1"/>
    <property type="molecule type" value="Genomic_DNA"/>
</dbReference>
<dbReference type="Proteomes" id="UP000480804">
    <property type="component" value="Unassembled WGS sequence"/>
</dbReference>
<evidence type="ECO:0000313" key="2">
    <source>
        <dbReference type="EMBL" id="GFH75941.1"/>
    </source>
</evidence>
<organism evidence="2 3">
    <name type="scientific">Streptomyces gougerotii</name>
    <dbReference type="NCBI Taxonomy" id="53448"/>
    <lineage>
        <taxon>Bacteria</taxon>
        <taxon>Bacillati</taxon>
        <taxon>Actinomycetota</taxon>
        <taxon>Actinomycetes</taxon>
        <taxon>Kitasatosporales</taxon>
        <taxon>Streptomycetaceae</taxon>
        <taxon>Streptomyces</taxon>
        <taxon>Streptomyces diastaticus group</taxon>
    </lineage>
</organism>
<feature type="compositionally biased region" description="Low complexity" evidence="1">
    <location>
        <begin position="30"/>
        <end position="52"/>
    </location>
</feature>
<reference evidence="2 3" key="1">
    <citation type="submission" date="2020-02" db="EMBL/GenBank/DDBJ databases">
        <title>Whole genome shotgun sequence of Streptomyces gougerotii NBRC 13043.</title>
        <authorList>
            <person name="Ichikawa N."/>
            <person name="Komaki H."/>
            <person name="Tamura T."/>
        </authorList>
    </citation>
    <scope>NUCLEOTIDE SEQUENCE [LARGE SCALE GENOMIC DNA]</scope>
    <source>
        <strain evidence="2 3">NBRC 13043</strain>
    </source>
</reference>
<name>A0ABQ1D0N0_9ACTN</name>
<evidence type="ECO:0008006" key="4">
    <source>
        <dbReference type="Google" id="ProtNLM"/>
    </source>
</evidence>
<feature type="region of interest" description="Disordered" evidence="1">
    <location>
        <begin position="26"/>
        <end position="62"/>
    </location>
</feature>
<comment type="caution">
    <text evidence="2">The sequence shown here is derived from an EMBL/GenBank/DDBJ whole genome shotgun (WGS) entry which is preliminary data.</text>
</comment>
<sequence length="62" mass="6402">MFTVLTAVTLTTTILPAPVLRLMDRRAKRAPSGASPPGAPARGAPEEQAPQPSGGPLAPEER</sequence>
<evidence type="ECO:0000313" key="3">
    <source>
        <dbReference type="Proteomes" id="UP000480804"/>
    </source>
</evidence>
<keyword evidence="3" id="KW-1185">Reference proteome</keyword>
<proteinExistence type="predicted"/>
<gene>
    <name evidence="2" type="ORF">Sgou_06110</name>
</gene>
<dbReference type="RefSeq" id="WP_223121908.1">
    <property type="nucleotide sequence ID" value="NZ_BLLO01000010.1"/>
</dbReference>
<evidence type="ECO:0000256" key="1">
    <source>
        <dbReference type="SAM" id="MobiDB-lite"/>
    </source>
</evidence>